<sequence length="458" mass="49845">MADWVIWNGVLLTLKRDAPPICPGFVAVEGTRITAVGQAGSQAELPPARDYLDAAGGLILPGLVNTHCHLPMVWFRGLADDLPLNRWLHEKIFPAESGWLDEEKVYWGTLLAAAELIRGGVTTVADGYFFEDAVRRALKDSGLRGVTAQGVVDLPAPGVPEPRDNLKLAGRFLESGPDYGPLLTSAIFCHSPYTCGPETLKGAKKLCREAGVPFFLHLAETAQEVQELRQQTQMSSAAYLDRLGLLDELTVVVHGVWLEPEDLDLLARRWVKVSHCPESNLKLAAGVAPVPELLAQGVVVGLGTDGAASNNNLDLFGEMSLAARLHKVTKKDPTVLPAKTVLELATREGARVLGLEGQTGVLAVGKAADLIVVDINQAHLTPMFDPYSHLVYAARSSDVRHVMVAGRWLMRDRTLLTLDWRAMAARARLWSEELSTFLRNPPSLDPGRAIRENEPEPV</sequence>
<dbReference type="EC" id="3.5.4.28" evidence="4"/>
<reference evidence="6" key="1">
    <citation type="journal article" date="2020" name="mSystems">
        <title>Genome- and Community-Level Interaction Insights into Carbon Utilization and Element Cycling Functions of Hydrothermarchaeota in Hydrothermal Sediment.</title>
        <authorList>
            <person name="Zhou Z."/>
            <person name="Liu Y."/>
            <person name="Xu W."/>
            <person name="Pan J."/>
            <person name="Luo Z.H."/>
            <person name="Li M."/>
        </authorList>
    </citation>
    <scope>NUCLEOTIDE SEQUENCE [LARGE SCALE GENOMIC DNA]</scope>
    <source>
        <strain evidence="6">SpSt-853</strain>
    </source>
</reference>
<dbReference type="GO" id="GO:0050270">
    <property type="term" value="F:S-adenosylhomocysteine deaminase activity"/>
    <property type="evidence" value="ECO:0007669"/>
    <property type="project" value="UniProtKB-UniRule"/>
</dbReference>
<gene>
    <name evidence="4" type="primary">mtaD</name>
    <name evidence="6" type="ORF">ENW48_03885</name>
</gene>
<dbReference type="FunFam" id="3.20.20.140:FF:000014">
    <property type="entry name" value="5-methylthioadenosine/S-adenosylhomocysteine deaminase"/>
    <property type="match status" value="1"/>
</dbReference>
<dbReference type="Gene3D" id="2.30.40.10">
    <property type="entry name" value="Urease, subunit C, domain 1"/>
    <property type="match status" value="1"/>
</dbReference>
<accession>A0A7C5ESN3</accession>
<evidence type="ECO:0000313" key="6">
    <source>
        <dbReference type="EMBL" id="HGZ11344.1"/>
    </source>
</evidence>
<dbReference type="PANTHER" id="PTHR43794:SF11">
    <property type="entry name" value="AMIDOHYDROLASE-RELATED DOMAIN-CONTAINING PROTEIN"/>
    <property type="match status" value="1"/>
</dbReference>
<feature type="binding site" evidence="4">
    <location>
        <position position="190"/>
    </location>
    <ligand>
        <name>substrate</name>
    </ligand>
</feature>
<dbReference type="Pfam" id="PF01979">
    <property type="entry name" value="Amidohydro_1"/>
    <property type="match status" value="1"/>
</dbReference>
<evidence type="ECO:0000259" key="5">
    <source>
        <dbReference type="Pfam" id="PF01979"/>
    </source>
</evidence>
<feature type="binding site" evidence="4">
    <location>
        <position position="96"/>
    </location>
    <ligand>
        <name>substrate</name>
    </ligand>
</feature>
<dbReference type="SUPFAM" id="SSF51556">
    <property type="entry name" value="Metallo-dependent hydrolases"/>
    <property type="match status" value="1"/>
</dbReference>
<dbReference type="CDD" id="cd01298">
    <property type="entry name" value="ATZ_TRZ_like"/>
    <property type="match status" value="1"/>
</dbReference>
<dbReference type="InterPro" id="IPR050287">
    <property type="entry name" value="MTA/SAH_deaminase"/>
</dbReference>
<proteinExistence type="inferred from homology"/>
<evidence type="ECO:0000256" key="3">
    <source>
        <dbReference type="ARBA" id="ARBA00022833"/>
    </source>
</evidence>
<feature type="binding site" evidence="4">
    <location>
        <position position="67"/>
    </location>
    <ligand>
        <name>Zn(2+)</name>
        <dbReference type="ChEBI" id="CHEBI:29105"/>
    </ligand>
</feature>
<evidence type="ECO:0000256" key="1">
    <source>
        <dbReference type="ARBA" id="ARBA00022723"/>
    </source>
</evidence>
<comment type="catalytic activity">
    <reaction evidence="4">
        <text>S-methyl-5'-thioadenosine + H2O + H(+) = S-methyl-5'-thioinosine + NH4(+)</text>
        <dbReference type="Rhea" id="RHEA:25025"/>
        <dbReference type="ChEBI" id="CHEBI:15377"/>
        <dbReference type="ChEBI" id="CHEBI:15378"/>
        <dbReference type="ChEBI" id="CHEBI:17509"/>
        <dbReference type="ChEBI" id="CHEBI:28938"/>
        <dbReference type="ChEBI" id="CHEBI:48595"/>
        <dbReference type="EC" id="3.5.4.31"/>
    </reaction>
</comment>
<evidence type="ECO:0000256" key="4">
    <source>
        <dbReference type="HAMAP-Rule" id="MF_01281"/>
    </source>
</evidence>
<dbReference type="GO" id="GO:0046872">
    <property type="term" value="F:metal ion binding"/>
    <property type="evidence" value="ECO:0007669"/>
    <property type="project" value="UniProtKB-KW"/>
</dbReference>
<dbReference type="InterPro" id="IPR006680">
    <property type="entry name" value="Amidohydro-rel"/>
</dbReference>
<keyword evidence="1 4" id="KW-0479">Metal-binding</keyword>
<comment type="caution">
    <text evidence="6">The sequence shown here is derived from an EMBL/GenBank/DDBJ whole genome shotgun (WGS) entry which is preliminary data.</text>
</comment>
<dbReference type="InterPro" id="IPR032466">
    <property type="entry name" value="Metal_Hydrolase"/>
</dbReference>
<comment type="similarity">
    <text evidence="4">Belongs to the metallo-dependent hydrolases superfamily. MTA/SAH deaminase family.</text>
</comment>
<comment type="cofactor">
    <cofactor evidence="4">
        <name>Zn(2+)</name>
        <dbReference type="ChEBI" id="CHEBI:29105"/>
    </cofactor>
    <text evidence="4">Binds 1 zinc ion per subunit.</text>
</comment>
<organism evidence="6">
    <name type="scientific">Desulfobacca acetoxidans</name>
    <dbReference type="NCBI Taxonomy" id="60893"/>
    <lineage>
        <taxon>Bacteria</taxon>
        <taxon>Pseudomonadati</taxon>
        <taxon>Thermodesulfobacteriota</taxon>
        <taxon>Desulfobaccia</taxon>
        <taxon>Desulfobaccales</taxon>
        <taxon>Desulfobaccaceae</taxon>
        <taxon>Desulfobacca</taxon>
    </lineage>
</organism>
<feature type="binding site" evidence="4">
    <location>
        <position position="220"/>
    </location>
    <ligand>
        <name>substrate</name>
    </ligand>
</feature>
<dbReference type="InterPro" id="IPR011059">
    <property type="entry name" value="Metal-dep_hydrolase_composite"/>
</dbReference>
<dbReference type="EMBL" id="DTKJ01000024">
    <property type="protein sequence ID" value="HGZ11344.1"/>
    <property type="molecule type" value="Genomic_DNA"/>
</dbReference>
<feature type="binding site" evidence="4">
    <location>
        <position position="217"/>
    </location>
    <ligand>
        <name>Zn(2+)</name>
        <dbReference type="ChEBI" id="CHEBI:29105"/>
    </ligand>
</feature>
<dbReference type="EC" id="3.5.4.31" evidence="4"/>
<feature type="binding site" evidence="4">
    <location>
        <position position="305"/>
    </location>
    <ligand>
        <name>substrate</name>
    </ligand>
</feature>
<dbReference type="AlphaFoldDB" id="A0A7C5ESN3"/>
<comment type="function">
    <text evidence="4">Catalyzes the deamination of 5-methylthioadenosine and S-adenosyl-L-homocysteine into 5-methylthioinosine and S-inosyl-L-homocysteine, respectively. Is also able to deaminate adenosine.</text>
</comment>
<dbReference type="GO" id="GO:0090614">
    <property type="term" value="F:5'-methylthioadenosine deaminase activity"/>
    <property type="evidence" value="ECO:0007669"/>
    <property type="project" value="UniProtKB-UniRule"/>
</dbReference>
<feature type="binding site" evidence="4">
    <location>
        <position position="69"/>
    </location>
    <ligand>
        <name>Zn(2+)</name>
        <dbReference type="ChEBI" id="CHEBI:29105"/>
    </ligand>
</feature>
<comment type="catalytic activity">
    <reaction evidence="4">
        <text>S-adenosyl-L-homocysteine + H2O + H(+) = S-inosyl-L-homocysteine + NH4(+)</text>
        <dbReference type="Rhea" id="RHEA:20716"/>
        <dbReference type="ChEBI" id="CHEBI:15377"/>
        <dbReference type="ChEBI" id="CHEBI:15378"/>
        <dbReference type="ChEBI" id="CHEBI:28938"/>
        <dbReference type="ChEBI" id="CHEBI:57856"/>
        <dbReference type="ChEBI" id="CHEBI:57985"/>
        <dbReference type="EC" id="3.5.4.28"/>
    </reaction>
</comment>
<keyword evidence="3 4" id="KW-0862">Zinc</keyword>
<dbReference type="SUPFAM" id="SSF51338">
    <property type="entry name" value="Composite domain of metallo-dependent hydrolases"/>
    <property type="match status" value="2"/>
</dbReference>
<name>A0A7C5ESN3_9BACT</name>
<dbReference type="Gene3D" id="3.20.20.140">
    <property type="entry name" value="Metal-dependent hydrolases"/>
    <property type="match status" value="1"/>
</dbReference>
<feature type="domain" description="Amidohydrolase-related" evidence="5">
    <location>
        <begin position="59"/>
        <end position="408"/>
    </location>
</feature>
<dbReference type="HAMAP" id="MF_01281">
    <property type="entry name" value="MTA_SAH_deamin"/>
    <property type="match status" value="1"/>
</dbReference>
<evidence type="ECO:0000256" key="2">
    <source>
        <dbReference type="ARBA" id="ARBA00022801"/>
    </source>
</evidence>
<feature type="binding site" evidence="4">
    <location>
        <position position="305"/>
    </location>
    <ligand>
        <name>Zn(2+)</name>
        <dbReference type="ChEBI" id="CHEBI:29105"/>
    </ligand>
</feature>
<keyword evidence="2 4" id="KW-0378">Hydrolase</keyword>
<comment type="caution">
    <text evidence="4">Lacks conserved residue(s) required for the propagation of feature annotation.</text>
</comment>
<protein>
    <recommendedName>
        <fullName evidence="4">5-methylthioadenosine/S-adenosylhomocysteine deaminase</fullName>
        <shortName evidence="4">MTA/SAH deaminase</shortName>
        <ecNumber evidence="4">3.5.4.28</ecNumber>
        <ecNumber evidence="4">3.5.4.31</ecNumber>
    </recommendedName>
</protein>
<dbReference type="PANTHER" id="PTHR43794">
    <property type="entry name" value="AMINOHYDROLASE SSNA-RELATED"/>
    <property type="match status" value="1"/>
</dbReference>
<dbReference type="InterPro" id="IPR023512">
    <property type="entry name" value="Deaminase_MtaD/DadD"/>
</dbReference>